<dbReference type="GO" id="GO:0000977">
    <property type="term" value="F:RNA polymerase II transcription regulatory region sequence-specific DNA binding"/>
    <property type="evidence" value="ECO:0007669"/>
    <property type="project" value="TreeGrafter"/>
</dbReference>
<evidence type="ECO:0000256" key="1">
    <source>
        <dbReference type="ARBA" id="ARBA00022723"/>
    </source>
</evidence>
<keyword evidence="3" id="KW-0863">Zinc-finger</keyword>
<name>A0AAD4IAL1_9PLEO</name>
<keyword evidence="1" id="KW-0479">Metal-binding</keyword>
<dbReference type="PANTHER" id="PTHR24409:SF295">
    <property type="entry name" value="AZ2-RELATED"/>
    <property type="match status" value="1"/>
</dbReference>
<accession>A0AAD4IAL1</accession>
<comment type="caution">
    <text evidence="5">The sequence shown here is derived from an EMBL/GenBank/DDBJ whole genome shotgun (WGS) entry which is preliminary data.</text>
</comment>
<dbReference type="PANTHER" id="PTHR24409">
    <property type="entry name" value="ZINC FINGER PROTEIN 142"/>
    <property type="match status" value="1"/>
</dbReference>
<evidence type="ECO:0000256" key="4">
    <source>
        <dbReference type="ARBA" id="ARBA00022833"/>
    </source>
</evidence>
<dbReference type="EMBL" id="JAANER010000004">
    <property type="protein sequence ID" value="KAG9191097.1"/>
    <property type="molecule type" value="Genomic_DNA"/>
</dbReference>
<protein>
    <recommendedName>
        <fullName evidence="7">C2H2-type domain-containing protein</fullName>
    </recommendedName>
</protein>
<dbReference type="AlphaFoldDB" id="A0AAD4IAL1"/>
<keyword evidence="2" id="KW-0677">Repeat</keyword>
<evidence type="ECO:0000313" key="5">
    <source>
        <dbReference type="EMBL" id="KAG9191097.1"/>
    </source>
</evidence>
<evidence type="ECO:0000313" key="6">
    <source>
        <dbReference type="Proteomes" id="UP001199106"/>
    </source>
</evidence>
<sequence>MPGKEPLFHYKWELTAHTEALHPEISQSHECALCGQVFADKVLLDAHNITCTLACDTCGETFVDKASFDTHTSTCTLTCEGCGNNFGNKTLLKEHVCTSSCDGCGETFELATALQTHHDSCIQYLGKVLAVEREERAAEQRGRVAERKKLLMNVMNLRLAMVESKKQQVATIGVQMEESRGQIGDIKAELSRL</sequence>
<dbReference type="SUPFAM" id="SSF57667">
    <property type="entry name" value="beta-beta-alpha zinc fingers"/>
    <property type="match status" value="1"/>
</dbReference>
<reference evidence="5" key="1">
    <citation type="submission" date="2021-07" db="EMBL/GenBank/DDBJ databases">
        <title>Genome Resource of American Ginseng Black Spot Pathogen Alternaria panax.</title>
        <authorList>
            <person name="Qiu C."/>
            <person name="Wang W."/>
            <person name="Liu Z."/>
        </authorList>
    </citation>
    <scope>NUCLEOTIDE SEQUENCE</scope>
    <source>
        <strain evidence="5">BNCC115425</strain>
    </source>
</reference>
<organism evidence="5 6">
    <name type="scientific">Alternaria panax</name>
    <dbReference type="NCBI Taxonomy" id="48097"/>
    <lineage>
        <taxon>Eukaryota</taxon>
        <taxon>Fungi</taxon>
        <taxon>Dikarya</taxon>
        <taxon>Ascomycota</taxon>
        <taxon>Pezizomycotina</taxon>
        <taxon>Dothideomycetes</taxon>
        <taxon>Pleosporomycetidae</taxon>
        <taxon>Pleosporales</taxon>
        <taxon>Pleosporineae</taxon>
        <taxon>Pleosporaceae</taxon>
        <taxon>Alternaria</taxon>
        <taxon>Alternaria sect. Panax</taxon>
    </lineage>
</organism>
<evidence type="ECO:0000256" key="3">
    <source>
        <dbReference type="ARBA" id="ARBA00022771"/>
    </source>
</evidence>
<keyword evidence="4" id="KW-0862">Zinc</keyword>
<dbReference type="Proteomes" id="UP001199106">
    <property type="component" value="Unassembled WGS sequence"/>
</dbReference>
<dbReference type="GO" id="GO:0000981">
    <property type="term" value="F:DNA-binding transcription factor activity, RNA polymerase II-specific"/>
    <property type="evidence" value="ECO:0007669"/>
    <property type="project" value="TreeGrafter"/>
</dbReference>
<proteinExistence type="predicted"/>
<dbReference type="InterPro" id="IPR036236">
    <property type="entry name" value="Znf_C2H2_sf"/>
</dbReference>
<keyword evidence="6" id="KW-1185">Reference proteome</keyword>
<evidence type="ECO:0008006" key="7">
    <source>
        <dbReference type="Google" id="ProtNLM"/>
    </source>
</evidence>
<dbReference type="GO" id="GO:0005634">
    <property type="term" value="C:nucleus"/>
    <property type="evidence" value="ECO:0007669"/>
    <property type="project" value="TreeGrafter"/>
</dbReference>
<dbReference type="Gene3D" id="3.30.160.60">
    <property type="entry name" value="Classic Zinc Finger"/>
    <property type="match status" value="1"/>
</dbReference>
<gene>
    <name evidence="5" type="ORF">G6011_09185</name>
</gene>
<evidence type="ECO:0000256" key="2">
    <source>
        <dbReference type="ARBA" id="ARBA00022737"/>
    </source>
</evidence>
<dbReference type="GO" id="GO:0008270">
    <property type="term" value="F:zinc ion binding"/>
    <property type="evidence" value="ECO:0007669"/>
    <property type="project" value="UniProtKB-KW"/>
</dbReference>